<accession>A0A087G3U3</accession>
<reference evidence="2" key="1">
    <citation type="journal article" date="2015" name="Nat. Plants">
        <title>Genome expansion of Arabis alpina linked with retrotransposition and reduced symmetric DNA methylation.</title>
        <authorList>
            <person name="Willing E.M."/>
            <person name="Rawat V."/>
            <person name="Mandakova T."/>
            <person name="Maumus F."/>
            <person name="James G.V."/>
            <person name="Nordstroem K.J."/>
            <person name="Becker C."/>
            <person name="Warthmann N."/>
            <person name="Chica C."/>
            <person name="Szarzynska B."/>
            <person name="Zytnicki M."/>
            <person name="Albani M.C."/>
            <person name="Kiefer C."/>
            <person name="Bergonzi S."/>
            <person name="Castaings L."/>
            <person name="Mateos J.L."/>
            <person name="Berns M.C."/>
            <person name="Bujdoso N."/>
            <person name="Piofczyk T."/>
            <person name="de Lorenzo L."/>
            <person name="Barrero-Sicilia C."/>
            <person name="Mateos I."/>
            <person name="Piednoel M."/>
            <person name="Hagmann J."/>
            <person name="Chen-Min-Tao R."/>
            <person name="Iglesias-Fernandez R."/>
            <person name="Schuster S.C."/>
            <person name="Alonso-Blanco C."/>
            <person name="Roudier F."/>
            <person name="Carbonero P."/>
            <person name="Paz-Ares J."/>
            <person name="Davis S.J."/>
            <person name="Pecinka A."/>
            <person name="Quesneville H."/>
            <person name="Colot V."/>
            <person name="Lysak M.A."/>
            <person name="Weigel D."/>
            <person name="Coupland G."/>
            <person name="Schneeberger K."/>
        </authorList>
    </citation>
    <scope>NUCLEOTIDE SEQUENCE [LARGE SCALE GENOMIC DNA]</scope>
    <source>
        <strain evidence="2">cv. Pajares</strain>
    </source>
</reference>
<name>A0A087G3U3_ARAAL</name>
<dbReference type="Proteomes" id="UP000029120">
    <property type="component" value="Unassembled WGS sequence"/>
</dbReference>
<organism evidence="1 2">
    <name type="scientific">Arabis alpina</name>
    <name type="common">Alpine rock-cress</name>
    <dbReference type="NCBI Taxonomy" id="50452"/>
    <lineage>
        <taxon>Eukaryota</taxon>
        <taxon>Viridiplantae</taxon>
        <taxon>Streptophyta</taxon>
        <taxon>Embryophyta</taxon>
        <taxon>Tracheophyta</taxon>
        <taxon>Spermatophyta</taxon>
        <taxon>Magnoliopsida</taxon>
        <taxon>eudicotyledons</taxon>
        <taxon>Gunneridae</taxon>
        <taxon>Pentapetalae</taxon>
        <taxon>rosids</taxon>
        <taxon>malvids</taxon>
        <taxon>Brassicales</taxon>
        <taxon>Brassicaceae</taxon>
        <taxon>Arabideae</taxon>
        <taxon>Arabis</taxon>
    </lineage>
</organism>
<sequence>MLASLQLYGVKAPGITLCAKRLEFGSKGTSFSVTLASSCAVFRTVEHSCRNIVLRVGCI</sequence>
<dbReference type="eggNOG" id="KOG0456">
    <property type="taxonomic scope" value="Eukaryota"/>
</dbReference>
<gene>
    <name evidence="1" type="ORF">AALP_AAs62659U000100</name>
</gene>
<keyword evidence="2" id="KW-1185">Reference proteome</keyword>
<evidence type="ECO:0000313" key="2">
    <source>
        <dbReference type="Proteomes" id="UP000029120"/>
    </source>
</evidence>
<dbReference type="AlphaFoldDB" id="A0A087G3U3"/>
<protein>
    <submittedName>
        <fullName evidence="1">Uncharacterized protein</fullName>
    </submittedName>
</protein>
<dbReference type="Gramene" id="KFK24545">
    <property type="protein sequence ID" value="KFK24545"/>
    <property type="gene ID" value="AALP_AAs62659U000100"/>
</dbReference>
<proteinExistence type="predicted"/>
<dbReference type="EMBL" id="KL967772">
    <property type="protein sequence ID" value="KFK24545.1"/>
    <property type="molecule type" value="Genomic_DNA"/>
</dbReference>
<evidence type="ECO:0000313" key="1">
    <source>
        <dbReference type="EMBL" id="KFK24545.1"/>
    </source>
</evidence>